<organism evidence="3 4">
    <name type="scientific">Comamonas odontotermitis</name>
    <dbReference type="NCBI Taxonomy" id="379895"/>
    <lineage>
        <taxon>Bacteria</taxon>
        <taxon>Pseudomonadati</taxon>
        <taxon>Pseudomonadota</taxon>
        <taxon>Betaproteobacteria</taxon>
        <taxon>Burkholderiales</taxon>
        <taxon>Comamonadaceae</taxon>
        <taxon>Comamonas</taxon>
    </lineage>
</organism>
<dbReference type="InterPro" id="IPR034108">
    <property type="entry name" value="Pept_M35-like_proteobacteria"/>
</dbReference>
<dbReference type="Gene3D" id="3.40.390.10">
    <property type="entry name" value="Collagenase (Catalytic Domain)"/>
    <property type="match status" value="1"/>
</dbReference>
<gene>
    <name evidence="3" type="ORF">HNP33_003635</name>
</gene>
<dbReference type="SMART" id="SM01351">
    <property type="entry name" value="Aspzincin_M35"/>
    <property type="match status" value="1"/>
</dbReference>
<dbReference type="Pfam" id="PF14521">
    <property type="entry name" value="Aspzincin_M35"/>
    <property type="match status" value="1"/>
</dbReference>
<proteinExistence type="predicted"/>
<dbReference type="SUPFAM" id="SSF55486">
    <property type="entry name" value="Metalloproteases ('zincins'), catalytic domain"/>
    <property type="match status" value="1"/>
</dbReference>
<dbReference type="RefSeq" id="WP_184710918.1">
    <property type="nucleotide sequence ID" value="NZ_JACHKZ010000031.1"/>
</dbReference>
<protein>
    <recommendedName>
        <fullName evidence="2">Lysine-specific metallo-endopeptidase domain-containing protein</fullName>
    </recommendedName>
</protein>
<evidence type="ECO:0000313" key="3">
    <source>
        <dbReference type="EMBL" id="MBB6579522.1"/>
    </source>
</evidence>
<keyword evidence="4" id="KW-1185">Reference proteome</keyword>
<accession>A0ABR6RK31</accession>
<dbReference type="InterPro" id="IPR024079">
    <property type="entry name" value="MetalloPept_cat_dom_sf"/>
</dbReference>
<evidence type="ECO:0000256" key="1">
    <source>
        <dbReference type="SAM" id="MobiDB-lite"/>
    </source>
</evidence>
<evidence type="ECO:0000313" key="4">
    <source>
        <dbReference type="Proteomes" id="UP000562492"/>
    </source>
</evidence>
<comment type="caution">
    <text evidence="3">The sequence shown here is derived from an EMBL/GenBank/DDBJ whole genome shotgun (WGS) entry which is preliminary data.</text>
</comment>
<feature type="region of interest" description="Disordered" evidence="1">
    <location>
        <begin position="38"/>
        <end position="64"/>
    </location>
</feature>
<reference evidence="3 4" key="1">
    <citation type="submission" date="2020-08" db="EMBL/GenBank/DDBJ databases">
        <title>Functional genomics of gut bacteria from endangered species of beetles.</title>
        <authorList>
            <person name="Carlos-Shanley C."/>
        </authorList>
    </citation>
    <scope>NUCLEOTIDE SEQUENCE [LARGE SCALE GENOMIC DNA]</scope>
    <source>
        <strain evidence="3 4">S00124</strain>
    </source>
</reference>
<name>A0ABR6RK31_9BURK</name>
<evidence type="ECO:0000259" key="2">
    <source>
        <dbReference type="SMART" id="SM01351"/>
    </source>
</evidence>
<feature type="domain" description="Lysine-specific metallo-endopeptidase" evidence="2">
    <location>
        <begin position="92"/>
        <end position="250"/>
    </location>
</feature>
<dbReference type="InterPro" id="IPR029463">
    <property type="entry name" value="Lys_MEP"/>
</dbReference>
<dbReference type="EMBL" id="JACHKZ010000031">
    <property type="protein sequence ID" value="MBB6579522.1"/>
    <property type="molecule type" value="Genomic_DNA"/>
</dbReference>
<dbReference type="CDD" id="cd11007">
    <property type="entry name" value="M35_like_1"/>
    <property type="match status" value="1"/>
</dbReference>
<dbReference type="Proteomes" id="UP000562492">
    <property type="component" value="Unassembled WGS sequence"/>
</dbReference>
<sequence>MRKFSSGGSVNGARSPVWHQAPGLGWHDHLLSRSNLDAPDVANKRSGTKEWPQEAAPETPDLVSESLSDERFAEHIMGLVKEAIALAEVRQASLTRWDADAKKLTQYWFGASDDAIKAHLLPIMNSLLRVLRGLSPKSFLPYNSESTQSVGCSPQVDQNADAAACPTDTQGHRILLAAKFFKRDAFNRVYGTKEFLPRDSQLSILIHEITHFNDVASSNDAYYGIRNAKSVSDKTEQAKVNADSLAAYVLGITVK</sequence>